<dbReference type="Pfam" id="PF01070">
    <property type="entry name" value="FMN_dh"/>
    <property type="match status" value="1"/>
</dbReference>
<dbReference type="CDD" id="cd02809">
    <property type="entry name" value="alpha_hydroxyacid_oxid_FMN"/>
    <property type="match status" value="1"/>
</dbReference>
<sequence>MASCPSFYDRHVTSIADLQREATKKLQPMYRDYYNDGATEMTSLRDNVAAYDRYKIRPRVLVKIPEIDTSTTILGSKVTFPLGFSPTALHRLAHPDGEVATSRAAANMGLCMGLSTYANTSLEDVAAQGTGQNPYAIQLTIPKERGIAVQMIRRAEAAGYKAIFLTVDCPVLGIRRSDYRHDFVIPEGISYPNLTSDPSKPYGMGEDNPDIEYGMYTPVLGVAVRNLTRNTDNDLDWSEAIGWLRSLTKMEIWVKGIYTPEDTVLAIKHGVDGIIISNHGGRQLDGVPATLDVLRECAPIAAGKVPIAIDGGIRRGADIFKALALGAKHCFVGRVPIWGLAYNGQEGVEMAAKILLHEFRVTMALAGCKNIQEISRAHLAIVDSHGVISKL</sequence>
<evidence type="ECO:0000256" key="2">
    <source>
        <dbReference type="ARBA" id="ARBA00023002"/>
    </source>
</evidence>
<dbReference type="STRING" id="2070753.A0A3A2ZGA8"/>
<dbReference type="OrthoDB" id="1925334at2759"/>
<organism evidence="9 10">
    <name type="scientific">Aspergillus sclerotialis</name>
    <dbReference type="NCBI Taxonomy" id="2070753"/>
    <lineage>
        <taxon>Eukaryota</taxon>
        <taxon>Fungi</taxon>
        <taxon>Dikarya</taxon>
        <taxon>Ascomycota</taxon>
        <taxon>Pezizomycotina</taxon>
        <taxon>Eurotiomycetes</taxon>
        <taxon>Eurotiomycetidae</taxon>
        <taxon>Eurotiales</taxon>
        <taxon>Aspergillaceae</taxon>
        <taxon>Aspergillus</taxon>
        <taxon>Aspergillus subgen. Polypaecilum</taxon>
    </lineage>
</organism>
<name>A0A3A2ZGA8_9EURO</name>
<feature type="binding site" evidence="7">
    <location>
        <position position="33"/>
    </location>
    <ligand>
        <name>glyoxylate</name>
        <dbReference type="ChEBI" id="CHEBI:36655"/>
    </ligand>
</feature>
<evidence type="ECO:0000256" key="1">
    <source>
        <dbReference type="ARBA" id="ARBA00001917"/>
    </source>
</evidence>
<evidence type="ECO:0000313" key="10">
    <source>
        <dbReference type="Proteomes" id="UP000266188"/>
    </source>
</evidence>
<feature type="binding site" evidence="7">
    <location>
        <begin position="86"/>
        <end position="88"/>
    </location>
    <ligand>
        <name>FMN</name>
        <dbReference type="ChEBI" id="CHEBI:58210"/>
    </ligand>
</feature>
<comment type="cofactor">
    <cofactor evidence="1">
        <name>FMN</name>
        <dbReference type="ChEBI" id="CHEBI:58210"/>
    </cofactor>
</comment>
<protein>
    <recommendedName>
        <fullName evidence="4">Oxidase FUB9</fullName>
    </recommendedName>
    <alternativeName>
        <fullName evidence="5">Fusaric acid biosynthesis protein 9</fullName>
    </alternativeName>
</protein>
<dbReference type="InterPro" id="IPR012133">
    <property type="entry name" value="Alpha-hydoxy_acid_DH_FMN"/>
</dbReference>
<feature type="binding site" evidence="7">
    <location>
        <position position="277"/>
    </location>
    <ligand>
        <name>FMN</name>
        <dbReference type="ChEBI" id="CHEBI:58210"/>
    </ligand>
</feature>
<evidence type="ECO:0000256" key="3">
    <source>
        <dbReference type="ARBA" id="ARBA00024042"/>
    </source>
</evidence>
<evidence type="ECO:0000313" key="9">
    <source>
        <dbReference type="EMBL" id="RJE22142.1"/>
    </source>
</evidence>
<dbReference type="Proteomes" id="UP000266188">
    <property type="component" value="Unassembled WGS sequence"/>
</dbReference>
<keyword evidence="7" id="KW-0285">Flavoprotein</keyword>
<dbReference type="InterPro" id="IPR008259">
    <property type="entry name" value="FMN_hydac_DH_AS"/>
</dbReference>
<comment type="caution">
    <text evidence="9">The sequence shown here is derived from an EMBL/GenBank/DDBJ whole genome shotgun (WGS) entry which is preliminary data.</text>
</comment>
<feature type="binding site" evidence="7">
    <location>
        <position position="282"/>
    </location>
    <ligand>
        <name>glyoxylate</name>
        <dbReference type="ChEBI" id="CHEBI:36655"/>
    </ligand>
</feature>
<dbReference type="GO" id="GO:0016491">
    <property type="term" value="F:oxidoreductase activity"/>
    <property type="evidence" value="ECO:0007669"/>
    <property type="project" value="UniProtKB-KW"/>
</dbReference>
<feature type="binding site" evidence="7">
    <location>
        <begin position="310"/>
        <end position="314"/>
    </location>
    <ligand>
        <name>FMN</name>
        <dbReference type="ChEBI" id="CHEBI:58210"/>
    </ligand>
</feature>
<dbReference type="Gene3D" id="3.20.20.70">
    <property type="entry name" value="Aldolase class I"/>
    <property type="match status" value="1"/>
</dbReference>
<dbReference type="GO" id="GO:0005737">
    <property type="term" value="C:cytoplasm"/>
    <property type="evidence" value="ECO:0007669"/>
    <property type="project" value="UniProtKB-ARBA"/>
</dbReference>
<dbReference type="PIRSF" id="PIRSF000138">
    <property type="entry name" value="Al-hdrx_acd_dh"/>
    <property type="match status" value="1"/>
</dbReference>
<evidence type="ECO:0000256" key="4">
    <source>
        <dbReference type="ARBA" id="ARBA00073420"/>
    </source>
</evidence>
<dbReference type="AlphaFoldDB" id="A0A3A2ZGA8"/>
<gene>
    <name evidence="9" type="ORF">PHISCL_05539</name>
</gene>
<dbReference type="PANTHER" id="PTHR10578:SF149">
    <property type="entry name" value="2-HYDROXYACID OXIDASE 2"/>
    <property type="match status" value="1"/>
</dbReference>
<keyword evidence="2" id="KW-0560">Oxidoreductase</keyword>
<feature type="binding site" evidence="7">
    <location>
        <position position="255"/>
    </location>
    <ligand>
        <name>FMN</name>
        <dbReference type="ChEBI" id="CHEBI:58210"/>
    </ligand>
</feature>
<evidence type="ECO:0000256" key="6">
    <source>
        <dbReference type="PIRSR" id="PIRSR000138-1"/>
    </source>
</evidence>
<dbReference type="FunFam" id="3.20.20.70:FF:000056">
    <property type="entry name" value="hydroxyacid oxidase 2"/>
    <property type="match status" value="1"/>
</dbReference>
<reference evidence="10" key="1">
    <citation type="submission" date="2017-02" db="EMBL/GenBank/DDBJ databases">
        <authorList>
            <person name="Tafer H."/>
            <person name="Lopandic K."/>
        </authorList>
    </citation>
    <scope>NUCLEOTIDE SEQUENCE [LARGE SCALE GENOMIC DNA]</scope>
    <source>
        <strain evidence="10">CBS 366.77</strain>
    </source>
</reference>
<dbReference type="GO" id="GO:0010181">
    <property type="term" value="F:FMN binding"/>
    <property type="evidence" value="ECO:0007669"/>
    <property type="project" value="InterPro"/>
</dbReference>
<feature type="binding site" evidence="7">
    <location>
        <position position="115"/>
    </location>
    <ligand>
        <name>FMN</name>
        <dbReference type="ChEBI" id="CHEBI:58210"/>
    </ligand>
</feature>
<dbReference type="InterPro" id="IPR037396">
    <property type="entry name" value="FMN_HAD"/>
</dbReference>
<dbReference type="InterPro" id="IPR013785">
    <property type="entry name" value="Aldolase_TIM"/>
</dbReference>
<comment type="similarity">
    <text evidence="3">Belongs to the FMN-dependent alpha-hydroxy acid dehydrogenase family.</text>
</comment>
<feature type="binding site" evidence="7">
    <location>
        <position position="279"/>
    </location>
    <ligand>
        <name>glyoxylate</name>
        <dbReference type="ChEBI" id="CHEBI:36655"/>
    </ligand>
</feature>
<proteinExistence type="inferred from homology"/>
<feature type="active site" description="Proton acceptor" evidence="6">
    <location>
        <position position="279"/>
    </location>
</feature>
<evidence type="ECO:0000256" key="7">
    <source>
        <dbReference type="PIRSR" id="PIRSR000138-2"/>
    </source>
</evidence>
<keyword evidence="7" id="KW-0288">FMN</keyword>
<dbReference type="InterPro" id="IPR000262">
    <property type="entry name" value="FMN-dep_DH"/>
</dbReference>
<dbReference type="PROSITE" id="PS51349">
    <property type="entry name" value="FMN_HYDROXY_ACID_DH_2"/>
    <property type="match status" value="1"/>
</dbReference>
<evidence type="ECO:0000256" key="5">
    <source>
        <dbReference type="ARBA" id="ARBA00083297"/>
    </source>
</evidence>
<dbReference type="PROSITE" id="PS00557">
    <property type="entry name" value="FMN_HYDROXY_ACID_DH_1"/>
    <property type="match status" value="1"/>
</dbReference>
<feature type="binding site" evidence="7">
    <location>
        <position position="166"/>
    </location>
    <ligand>
        <name>FMN</name>
        <dbReference type="ChEBI" id="CHEBI:58210"/>
    </ligand>
</feature>
<evidence type="ECO:0000259" key="8">
    <source>
        <dbReference type="PROSITE" id="PS51349"/>
    </source>
</evidence>
<dbReference type="SUPFAM" id="SSF51395">
    <property type="entry name" value="FMN-linked oxidoreductases"/>
    <property type="match status" value="1"/>
</dbReference>
<keyword evidence="10" id="KW-1185">Reference proteome</keyword>
<dbReference type="PANTHER" id="PTHR10578">
    <property type="entry name" value="S -2-HYDROXY-ACID OXIDASE-RELATED"/>
    <property type="match status" value="1"/>
</dbReference>
<feature type="domain" description="FMN hydroxy acid dehydrogenase" evidence="8">
    <location>
        <begin position="7"/>
        <end position="384"/>
    </location>
</feature>
<accession>A0A3A2ZGA8</accession>
<dbReference type="EMBL" id="MVGC01000184">
    <property type="protein sequence ID" value="RJE22142.1"/>
    <property type="molecule type" value="Genomic_DNA"/>
</dbReference>
<feature type="binding site" evidence="7">
    <location>
        <begin position="333"/>
        <end position="334"/>
    </location>
    <ligand>
        <name>FMN</name>
        <dbReference type="ChEBI" id="CHEBI:58210"/>
    </ligand>
</feature>
<feature type="binding site" evidence="7">
    <location>
        <position position="175"/>
    </location>
    <ligand>
        <name>glyoxylate</name>
        <dbReference type="ChEBI" id="CHEBI:36655"/>
    </ligand>
</feature>
<feature type="binding site" evidence="7">
    <location>
        <position position="138"/>
    </location>
    <ligand>
        <name>FMN</name>
        <dbReference type="ChEBI" id="CHEBI:58210"/>
    </ligand>
</feature>